<name>A0A450S2F1_9GAMM</name>
<sequence>MESRRPDIVTSVVLPHPVPCGNPDCDHDLRYDSRKLLICPGCHRPIWNRCGNEGCTEDHLLDRLKKASKEKPPTSYPDDCPECGEDMRTYWWRCKHHGDRRIPTDKEICPHCLEEHREGIREYDDVLYRPDLRAKACPGCISLHIPGSERAKIDPDLIKYYEDGINGHDSAHFPNLAKQHHLKLHLCVQQKRSHMLFPTCPEPGEGGGHHHLYRNQEGRFICPEHPKKSFYECFHCGYPIDKEALQDGKAECPRCLRKLRHCHYCSEGNNRLYEPQHKGKGKHEHCPHCGNHLVSQEPDKAVALNEDFDRPGYCRNFTDCTAARDLWCTSTDFDLETCRSCGAEGATLLNRKHVEKQIARCPVCLSLFGLPGQDGIPSPLWREGKGDIDALLAHFRGRMDGVLFRPEEPCPHCATRPAVMLDWAWGERHPGKEGDHERGRDGMALEGDDGNALYDREIHVEKYARNIPENFSFLDFIMMMEILMKHPSDVDALERLRETYFFRPYHARFPDLVRSLTGFFVPDMLTTQSVEKRLNRIRGLHEDELKRAGIPDTGKTGC</sequence>
<dbReference type="AlphaFoldDB" id="A0A450S2F1"/>
<proteinExistence type="predicted"/>
<dbReference type="EMBL" id="CAADEX010000011">
    <property type="protein sequence ID" value="VFJ45845.1"/>
    <property type="molecule type" value="Genomic_DNA"/>
</dbReference>
<reference evidence="1" key="1">
    <citation type="submission" date="2019-02" db="EMBL/GenBank/DDBJ databases">
        <authorList>
            <person name="Gruber-Vodicka R. H."/>
            <person name="Seah K. B. B."/>
        </authorList>
    </citation>
    <scope>NUCLEOTIDE SEQUENCE</scope>
    <source>
        <strain evidence="1">BECK_DK47</strain>
    </source>
</reference>
<evidence type="ECO:0000313" key="1">
    <source>
        <dbReference type="EMBL" id="VFJ45845.1"/>
    </source>
</evidence>
<protein>
    <submittedName>
        <fullName evidence="1">Uncharacterized protein</fullName>
    </submittedName>
</protein>
<accession>A0A450S2F1</accession>
<gene>
    <name evidence="1" type="ORF">BECKDK2373B_GA0170837_101142</name>
</gene>
<organism evidence="1">
    <name type="scientific">Candidatus Kentrum sp. DK</name>
    <dbReference type="NCBI Taxonomy" id="2126562"/>
    <lineage>
        <taxon>Bacteria</taxon>
        <taxon>Pseudomonadati</taxon>
        <taxon>Pseudomonadota</taxon>
        <taxon>Gammaproteobacteria</taxon>
        <taxon>Candidatus Kentrum</taxon>
    </lineage>
</organism>